<feature type="chain" id="PRO_5038556860" description="Peptidase MA-like domain-containing protein" evidence="1">
    <location>
        <begin position="21"/>
        <end position="283"/>
    </location>
</feature>
<evidence type="ECO:0008006" key="4">
    <source>
        <dbReference type="Google" id="ProtNLM"/>
    </source>
</evidence>
<dbReference type="OrthoDB" id="1947591at2"/>
<dbReference type="Proteomes" id="UP000293846">
    <property type="component" value="Unassembled WGS sequence"/>
</dbReference>
<name>A0A4R1AVB9_9BACI</name>
<gene>
    <name evidence="2" type="ORF">E0Y62_21250</name>
</gene>
<feature type="signal peptide" evidence="1">
    <location>
        <begin position="1"/>
        <end position="20"/>
    </location>
</feature>
<evidence type="ECO:0000256" key="1">
    <source>
        <dbReference type="SAM" id="SignalP"/>
    </source>
</evidence>
<sequence length="283" mass="33550">MRKFQIILLHCLVITLFACSKNTSSDVVDKVNENHDILKREFLTNDKKTKFVVHNEPKLSKEKMDKITDEIHSSYQQILKYSNGYEWEDRINIYLKAQNLTSYAQKGEIYLYNTRGSDYPLTHELTHLLLGYGNPKFEMNADYGILTQEGFGVYIEEMLYPERKVFPNYGIDVHKVMKYLLENNRNIPIFDLVNKSVRHKYLGESNYPEMWKAYVHAGSFIKYLFENYKRDLVINIYNSPDFAKEFETVFDQKLQTVEENWINYILTEIQPLNSEERAALLYP</sequence>
<keyword evidence="1" id="KW-0732">Signal</keyword>
<dbReference type="EMBL" id="SJTH01000042">
    <property type="protein sequence ID" value="TCJ02066.1"/>
    <property type="molecule type" value="Genomic_DNA"/>
</dbReference>
<organism evidence="2 3">
    <name type="scientific">Cytobacillus praedii</name>
    <dbReference type="NCBI Taxonomy" id="1742358"/>
    <lineage>
        <taxon>Bacteria</taxon>
        <taxon>Bacillati</taxon>
        <taxon>Bacillota</taxon>
        <taxon>Bacilli</taxon>
        <taxon>Bacillales</taxon>
        <taxon>Bacillaceae</taxon>
        <taxon>Cytobacillus</taxon>
    </lineage>
</organism>
<evidence type="ECO:0000313" key="2">
    <source>
        <dbReference type="EMBL" id="TCJ02066.1"/>
    </source>
</evidence>
<keyword evidence="3" id="KW-1185">Reference proteome</keyword>
<dbReference type="RefSeq" id="WP_131238070.1">
    <property type="nucleotide sequence ID" value="NZ_SJTH01000042.1"/>
</dbReference>
<comment type="caution">
    <text evidence="2">The sequence shown here is derived from an EMBL/GenBank/DDBJ whole genome shotgun (WGS) entry which is preliminary data.</text>
</comment>
<dbReference type="STRING" id="1742358.GCA_001439605_04160"/>
<dbReference type="PROSITE" id="PS51257">
    <property type="entry name" value="PROKAR_LIPOPROTEIN"/>
    <property type="match status" value="1"/>
</dbReference>
<accession>A0A4R1AVB9</accession>
<evidence type="ECO:0000313" key="3">
    <source>
        <dbReference type="Proteomes" id="UP000293846"/>
    </source>
</evidence>
<dbReference type="AlphaFoldDB" id="A0A4R1AVB9"/>
<proteinExistence type="predicted"/>
<protein>
    <recommendedName>
        <fullName evidence="4">Peptidase MA-like domain-containing protein</fullName>
    </recommendedName>
</protein>
<reference evidence="2 3" key="1">
    <citation type="submission" date="2019-03" db="EMBL/GenBank/DDBJ databases">
        <authorList>
            <person name="Jensen L."/>
            <person name="Storgaard J."/>
            <person name="Sulaj E."/>
            <person name="Schramm A."/>
            <person name="Marshall I.P.G."/>
        </authorList>
    </citation>
    <scope>NUCLEOTIDE SEQUENCE [LARGE SCALE GENOMIC DNA]</scope>
    <source>
        <strain evidence="2 3">2017H2G3</strain>
    </source>
</reference>